<sequence>MPLSARRRVPFPSSEVCPEGAVRDGRPREAPGLPLSPRWAAPARLRRSGAGITLGLALGGAALLGACSRSEPAPEPVRAVRTVVVGGAGHGVDALRRDFAAEIRARSEVPLGFRVGGQLRSRPVAVGDAVRAGQLLAELDPADLRLGQQAAQAALDGARTAQRQAESDLERTRGLRQQGFISAAELERRESAWRAAQAQTAQAEAQLAVQGRQTGHSRLQAEAAGLVTATLAEPGTVLAAGVPVLRLALDGPRDVVFQVPEDQIASWRALRGRTDVLSVRLWSEPQRALPAVVREVAAAADPLSRTFQVKADAGTDAALRPGASAQVRLQLPLPDGGLRLPPSALFEQGGKTRVWVVDPAALTLRAQSVEIGGASEREVRIAAGLQPGQRVVVAGTHVLAEGQKVRLYQEPPAAAAAAASITPLPR</sequence>
<dbReference type="Proteomes" id="UP001368500">
    <property type="component" value="Unassembled WGS sequence"/>
</dbReference>
<dbReference type="RefSeq" id="WP_341373892.1">
    <property type="nucleotide sequence ID" value="NZ_JBBUTF010000007.1"/>
</dbReference>
<keyword evidence="5" id="KW-1185">Reference proteome</keyword>
<gene>
    <name evidence="4" type="ORF">AACH11_09045</name>
</gene>
<dbReference type="NCBIfam" id="TIGR01730">
    <property type="entry name" value="RND_mfp"/>
    <property type="match status" value="1"/>
</dbReference>
<dbReference type="Gene3D" id="1.10.287.470">
    <property type="entry name" value="Helix hairpin bin"/>
    <property type="match status" value="1"/>
</dbReference>
<evidence type="ECO:0000259" key="3">
    <source>
        <dbReference type="Pfam" id="PF25954"/>
    </source>
</evidence>
<dbReference type="Gene3D" id="2.40.50.100">
    <property type="match status" value="1"/>
</dbReference>
<protein>
    <submittedName>
        <fullName evidence="4">Efflux RND transporter periplasmic adaptor subunit</fullName>
    </submittedName>
</protein>
<evidence type="ECO:0000313" key="4">
    <source>
        <dbReference type="EMBL" id="MEK8026107.1"/>
    </source>
</evidence>
<evidence type="ECO:0000256" key="1">
    <source>
        <dbReference type="ARBA" id="ARBA00009477"/>
    </source>
</evidence>
<dbReference type="Pfam" id="PF25954">
    <property type="entry name" value="Beta-barrel_RND_2"/>
    <property type="match status" value="1"/>
</dbReference>
<dbReference type="PANTHER" id="PTHR30469:SF15">
    <property type="entry name" value="HLYD FAMILY OF SECRETION PROTEINS"/>
    <property type="match status" value="1"/>
</dbReference>
<dbReference type="Gene3D" id="2.40.30.170">
    <property type="match status" value="1"/>
</dbReference>
<accession>A0ABU9B898</accession>
<reference evidence="4 5" key="1">
    <citation type="submission" date="2024-04" db="EMBL/GenBank/DDBJ databases">
        <title>Novel species of the genus Ideonella isolated from streams.</title>
        <authorList>
            <person name="Lu H."/>
        </authorList>
    </citation>
    <scope>NUCLEOTIDE SEQUENCE [LARGE SCALE GENOMIC DNA]</scope>
    <source>
        <strain evidence="4 5">BYS139W</strain>
    </source>
</reference>
<dbReference type="SUPFAM" id="SSF111369">
    <property type="entry name" value="HlyD-like secretion proteins"/>
    <property type="match status" value="1"/>
</dbReference>
<dbReference type="InterPro" id="IPR058792">
    <property type="entry name" value="Beta-barrel_RND_2"/>
</dbReference>
<evidence type="ECO:0000313" key="5">
    <source>
        <dbReference type="Proteomes" id="UP001368500"/>
    </source>
</evidence>
<dbReference type="PANTHER" id="PTHR30469">
    <property type="entry name" value="MULTIDRUG RESISTANCE PROTEIN MDTA"/>
    <property type="match status" value="1"/>
</dbReference>
<dbReference type="InterPro" id="IPR006143">
    <property type="entry name" value="RND_pump_MFP"/>
</dbReference>
<feature type="region of interest" description="Disordered" evidence="2">
    <location>
        <begin position="1"/>
        <end position="35"/>
    </location>
</feature>
<comment type="similarity">
    <text evidence="1">Belongs to the membrane fusion protein (MFP) (TC 8.A.1) family.</text>
</comment>
<dbReference type="EMBL" id="JBBUTF010000007">
    <property type="protein sequence ID" value="MEK8026107.1"/>
    <property type="molecule type" value="Genomic_DNA"/>
</dbReference>
<evidence type="ECO:0000256" key="2">
    <source>
        <dbReference type="SAM" id="MobiDB-lite"/>
    </source>
</evidence>
<dbReference type="Gene3D" id="2.40.420.20">
    <property type="match status" value="1"/>
</dbReference>
<organism evidence="4 5">
    <name type="scientific">Pseudaquabacterium rugosum</name>
    <dbReference type="NCBI Taxonomy" id="2984194"/>
    <lineage>
        <taxon>Bacteria</taxon>
        <taxon>Pseudomonadati</taxon>
        <taxon>Pseudomonadota</taxon>
        <taxon>Betaproteobacteria</taxon>
        <taxon>Burkholderiales</taxon>
        <taxon>Sphaerotilaceae</taxon>
        <taxon>Pseudaquabacterium</taxon>
    </lineage>
</organism>
<comment type="caution">
    <text evidence="4">The sequence shown here is derived from an EMBL/GenBank/DDBJ whole genome shotgun (WGS) entry which is preliminary data.</text>
</comment>
<feature type="domain" description="CusB-like beta-barrel" evidence="3">
    <location>
        <begin position="255"/>
        <end position="330"/>
    </location>
</feature>
<proteinExistence type="inferred from homology"/>
<name>A0ABU9B898_9BURK</name>